<feature type="transmembrane region" description="Helical" evidence="8">
    <location>
        <begin position="107"/>
        <end position="124"/>
    </location>
</feature>
<proteinExistence type="inferred from homology"/>
<dbReference type="RefSeq" id="WP_280317500.1">
    <property type="nucleotide sequence ID" value="NZ_CP118605.1"/>
</dbReference>
<evidence type="ECO:0000256" key="3">
    <source>
        <dbReference type="ARBA" id="ARBA00022448"/>
    </source>
</evidence>
<evidence type="ECO:0000256" key="2">
    <source>
        <dbReference type="ARBA" id="ARBA00007362"/>
    </source>
</evidence>
<dbReference type="EMBL" id="CP118605">
    <property type="protein sequence ID" value="WGL15024.1"/>
    <property type="molecule type" value="Genomic_DNA"/>
</dbReference>
<feature type="transmembrane region" description="Helical" evidence="8">
    <location>
        <begin position="270"/>
        <end position="291"/>
    </location>
</feature>
<feature type="transmembrane region" description="Helical" evidence="8">
    <location>
        <begin position="76"/>
        <end position="95"/>
    </location>
</feature>
<keyword evidence="11" id="KW-1185">Reference proteome</keyword>
<dbReference type="InterPro" id="IPR000620">
    <property type="entry name" value="EamA_dom"/>
</dbReference>
<gene>
    <name evidence="10" type="primary">rarD</name>
    <name evidence="10" type="ORF">PVT68_09550</name>
</gene>
<keyword evidence="3" id="KW-0813">Transport</keyword>
<sequence>MQNRNSESPAAGLLAGIGAFLIWGLAPLYFNLLDGISAPEILSHRSIWSFLLAILMLAALGKLVEFRNTLGSGKKMATLLLSTLLIGSNWLVFIWAITNQHILDASLGYYINPLISVLLGVVFLGEKLRPLQWLAVALAAAGIGHELWQFGRVPLVALYLAFSFGFYGLVRKRAPVDSLTGLAVETLYMLPLAIGFLLWSDSPSSNLLHNSWELNGLLLLAGPITLTPLLLFTIAARRLNLSTVGFLQYLGPTLMLLLATFYYGEPLGESKLITFAIVWFALLLYSTDALVQRRKRRQLREAAL</sequence>
<name>A0ABY8N9B7_9GAMM</name>
<evidence type="ECO:0000256" key="8">
    <source>
        <dbReference type="SAM" id="Phobius"/>
    </source>
</evidence>
<dbReference type="InterPro" id="IPR004626">
    <property type="entry name" value="RarD"/>
</dbReference>
<accession>A0ABY8N9B7</accession>
<evidence type="ECO:0000313" key="10">
    <source>
        <dbReference type="EMBL" id="WGL15024.1"/>
    </source>
</evidence>
<comment type="subcellular location">
    <subcellularLocation>
        <location evidence="1">Cell membrane</location>
        <topology evidence="1">Multi-pass membrane protein</topology>
    </subcellularLocation>
</comment>
<feature type="domain" description="EamA" evidence="9">
    <location>
        <begin position="11"/>
        <end position="143"/>
    </location>
</feature>
<feature type="transmembrane region" description="Helical" evidence="8">
    <location>
        <begin position="246"/>
        <end position="264"/>
    </location>
</feature>
<feature type="transmembrane region" description="Helical" evidence="8">
    <location>
        <begin position="182"/>
        <end position="200"/>
    </location>
</feature>
<evidence type="ECO:0000259" key="9">
    <source>
        <dbReference type="Pfam" id="PF00892"/>
    </source>
</evidence>
<dbReference type="NCBIfam" id="TIGR00688">
    <property type="entry name" value="rarD"/>
    <property type="match status" value="1"/>
</dbReference>
<dbReference type="InterPro" id="IPR037185">
    <property type="entry name" value="EmrE-like"/>
</dbReference>
<evidence type="ECO:0000256" key="5">
    <source>
        <dbReference type="ARBA" id="ARBA00022692"/>
    </source>
</evidence>
<keyword evidence="4" id="KW-1003">Cell membrane</keyword>
<evidence type="ECO:0000256" key="4">
    <source>
        <dbReference type="ARBA" id="ARBA00022475"/>
    </source>
</evidence>
<feature type="transmembrane region" description="Helical" evidence="8">
    <location>
        <begin position="46"/>
        <end position="64"/>
    </location>
</feature>
<dbReference type="PANTHER" id="PTHR22911">
    <property type="entry name" value="ACYL-MALONYL CONDENSING ENZYME-RELATED"/>
    <property type="match status" value="1"/>
</dbReference>
<comment type="similarity">
    <text evidence="2">Belongs to the EamA transporter family.</text>
</comment>
<organism evidence="10 11">
    <name type="scientific">Microbulbifer bruguierae</name>
    <dbReference type="NCBI Taxonomy" id="3029061"/>
    <lineage>
        <taxon>Bacteria</taxon>
        <taxon>Pseudomonadati</taxon>
        <taxon>Pseudomonadota</taxon>
        <taxon>Gammaproteobacteria</taxon>
        <taxon>Cellvibrionales</taxon>
        <taxon>Microbulbiferaceae</taxon>
        <taxon>Microbulbifer</taxon>
    </lineage>
</organism>
<keyword evidence="5 8" id="KW-0812">Transmembrane</keyword>
<evidence type="ECO:0000256" key="7">
    <source>
        <dbReference type="ARBA" id="ARBA00023136"/>
    </source>
</evidence>
<feature type="transmembrane region" description="Helical" evidence="8">
    <location>
        <begin position="12"/>
        <end position="30"/>
    </location>
</feature>
<feature type="transmembrane region" description="Helical" evidence="8">
    <location>
        <begin position="212"/>
        <end position="234"/>
    </location>
</feature>
<evidence type="ECO:0000256" key="6">
    <source>
        <dbReference type="ARBA" id="ARBA00022989"/>
    </source>
</evidence>
<feature type="transmembrane region" description="Helical" evidence="8">
    <location>
        <begin position="131"/>
        <end position="148"/>
    </location>
</feature>
<keyword evidence="6 8" id="KW-1133">Transmembrane helix</keyword>
<dbReference type="SUPFAM" id="SSF103481">
    <property type="entry name" value="Multidrug resistance efflux transporter EmrE"/>
    <property type="match status" value="2"/>
</dbReference>
<keyword evidence="7 8" id="KW-0472">Membrane</keyword>
<reference evidence="10 11" key="1">
    <citation type="submission" date="2023-02" db="EMBL/GenBank/DDBJ databases">
        <title>Description and genomic characterization of Microbulbifer bruguierae sp. nov., isolated from the sediment of mangrove plant Bruguiera sexangula.</title>
        <authorList>
            <person name="Long M."/>
        </authorList>
    </citation>
    <scope>NUCLEOTIDE SEQUENCE [LARGE SCALE GENOMIC DNA]</scope>
    <source>
        <strain evidence="10 11">H12</strain>
    </source>
</reference>
<dbReference type="Pfam" id="PF00892">
    <property type="entry name" value="EamA"/>
    <property type="match status" value="2"/>
</dbReference>
<dbReference type="PANTHER" id="PTHR22911:SF137">
    <property type="entry name" value="SOLUTE CARRIER FAMILY 35 MEMBER G2-RELATED"/>
    <property type="match status" value="1"/>
</dbReference>
<dbReference type="Proteomes" id="UP001236500">
    <property type="component" value="Chromosome"/>
</dbReference>
<feature type="domain" description="EamA" evidence="9">
    <location>
        <begin position="155"/>
        <end position="286"/>
    </location>
</feature>
<evidence type="ECO:0000313" key="11">
    <source>
        <dbReference type="Proteomes" id="UP001236500"/>
    </source>
</evidence>
<feature type="transmembrane region" description="Helical" evidence="8">
    <location>
        <begin position="154"/>
        <end position="170"/>
    </location>
</feature>
<evidence type="ECO:0000256" key="1">
    <source>
        <dbReference type="ARBA" id="ARBA00004651"/>
    </source>
</evidence>
<protein>
    <submittedName>
        <fullName evidence="10">EamA family transporter RarD</fullName>
    </submittedName>
</protein>